<name>A0A2U8GR52_9RHOO</name>
<feature type="chain" id="PRO_5016036410" description="DUF2845 domain-containing protein" evidence="2">
    <location>
        <begin position="24"/>
        <end position="135"/>
    </location>
</feature>
<reference evidence="3 4" key="1">
    <citation type="submission" date="2017-06" db="EMBL/GenBank/DDBJ databases">
        <title>Azoarcus.</title>
        <authorList>
            <person name="Woo J.-H."/>
            <person name="Kim H.-S."/>
        </authorList>
    </citation>
    <scope>NUCLEOTIDE SEQUENCE [LARGE SCALE GENOMIC DNA]</scope>
    <source>
        <strain evidence="3 4">TSPY31</strain>
    </source>
</reference>
<feature type="compositionally biased region" description="Polar residues" evidence="1">
    <location>
        <begin position="113"/>
        <end position="124"/>
    </location>
</feature>
<feature type="region of interest" description="Disordered" evidence="1">
    <location>
        <begin position="105"/>
        <end position="135"/>
    </location>
</feature>
<gene>
    <name evidence="3" type="ORF">CEW83_10915</name>
</gene>
<sequence>MRARRTLVLLLCTALAISGLARAERPGRLFFTPDERRALEAAQLRPAPRAAPEHAGIRFDGMIWRERRVVKVWVDQDMQLPQQPYHPELETAQLRIDARTGQEVRLSAGQHWSPANTTRQQETIPLQRGDNGRVK</sequence>
<dbReference type="KEGG" id="acom:CEW83_10915"/>
<evidence type="ECO:0000313" key="4">
    <source>
        <dbReference type="Proteomes" id="UP000244930"/>
    </source>
</evidence>
<proteinExistence type="predicted"/>
<dbReference type="RefSeq" id="WP_108949369.1">
    <property type="nucleotide sequence ID" value="NZ_CP022187.1"/>
</dbReference>
<protein>
    <recommendedName>
        <fullName evidence="5">DUF2845 domain-containing protein</fullName>
    </recommendedName>
</protein>
<accession>A0A2U8GR52</accession>
<organism evidence="3 4">
    <name type="scientific">Parazoarcus communis</name>
    <dbReference type="NCBI Taxonomy" id="41977"/>
    <lineage>
        <taxon>Bacteria</taxon>
        <taxon>Pseudomonadati</taxon>
        <taxon>Pseudomonadota</taxon>
        <taxon>Betaproteobacteria</taxon>
        <taxon>Rhodocyclales</taxon>
        <taxon>Zoogloeaceae</taxon>
        <taxon>Parazoarcus</taxon>
    </lineage>
</organism>
<dbReference type="AlphaFoldDB" id="A0A2U8GR52"/>
<evidence type="ECO:0000313" key="3">
    <source>
        <dbReference type="EMBL" id="AWI75663.1"/>
    </source>
</evidence>
<dbReference type="Proteomes" id="UP000244930">
    <property type="component" value="Chromosome"/>
</dbReference>
<evidence type="ECO:0008006" key="5">
    <source>
        <dbReference type="Google" id="ProtNLM"/>
    </source>
</evidence>
<evidence type="ECO:0000256" key="1">
    <source>
        <dbReference type="SAM" id="MobiDB-lite"/>
    </source>
</evidence>
<dbReference type="EMBL" id="CP022187">
    <property type="protein sequence ID" value="AWI75663.1"/>
    <property type="molecule type" value="Genomic_DNA"/>
</dbReference>
<evidence type="ECO:0000256" key="2">
    <source>
        <dbReference type="SAM" id="SignalP"/>
    </source>
</evidence>
<feature type="signal peptide" evidence="2">
    <location>
        <begin position="1"/>
        <end position="23"/>
    </location>
</feature>
<keyword evidence="4" id="KW-1185">Reference proteome</keyword>
<keyword evidence="2" id="KW-0732">Signal</keyword>